<dbReference type="EMBL" id="JACEZT010000011">
    <property type="protein sequence ID" value="MBA5638836.1"/>
    <property type="molecule type" value="Genomic_DNA"/>
</dbReference>
<keyword evidence="3" id="KW-0812">Transmembrane</keyword>
<dbReference type="Pfam" id="PF00691">
    <property type="entry name" value="OmpA"/>
    <property type="match status" value="1"/>
</dbReference>
<evidence type="ECO:0000256" key="1">
    <source>
        <dbReference type="PROSITE-ProRule" id="PRU00473"/>
    </source>
</evidence>
<dbReference type="InterPro" id="IPR017732">
    <property type="entry name" value="T4/T6SS_DotU"/>
</dbReference>
<dbReference type="InterPro" id="IPR038522">
    <property type="entry name" value="T4/T6SS_DotU_sf"/>
</dbReference>
<feature type="domain" description="OmpA-like" evidence="4">
    <location>
        <begin position="358"/>
        <end position="478"/>
    </location>
</feature>
<protein>
    <submittedName>
        <fullName evidence="5">Type VI secretion system protein TssL</fullName>
    </submittedName>
</protein>
<evidence type="ECO:0000313" key="6">
    <source>
        <dbReference type="Proteomes" id="UP000534388"/>
    </source>
</evidence>
<dbReference type="AlphaFoldDB" id="A0A7W2EUI5"/>
<keyword evidence="3" id="KW-1133">Transmembrane helix</keyword>
<dbReference type="Gene3D" id="1.25.40.590">
    <property type="entry name" value="Type IV / VI secretion system, DotU"/>
    <property type="match status" value="1"/>
</dbReference>
<dbReference type="NCBIfam" id="TIGR03350">
    <property type="entry name" value="type_VI_ompA"/>
    <property type="match status" value="1"/>
</dbReference>
<organism evidence="5 6">
    <name type="scientific">Rugamonas brunnea</name>
    <dbReference type="NCBI Taxonomy" id="2758569"/>
    <lineage>
        <taxon>Bacteria</taxon>
        <taxon>Pseudomonadati</taxon>
        <taxon>Pseudomonadota</taxon>
        <taxon>Betaproteobacteria</taxon>
        <taxon>Burkholderiales</taxon>
        <taxon>Oxalobacteraceae</taxon>
        <taxon>Telluria group</taxon>
        <taxon>Rugamonas</taxon>
    </lineage>
</organism>
<dbReference type="SUPFAM" id="SSF103088">
    <property type="entry name" value="OmpA-like"/>
    <property type="match status" value="1"/>
</dbReference>
<keyword evidence="1 3" id="KW-0472">Membrane</keyword>
<evidence type="ECO:0000256" key="2">
    <source>
        <dbReference type="SAM" id="MobiDB-lite"/>
    </source>
</evidence>
<comment type="caution">
    <text evidence="5">The sequence shown here is derived from an EMBL/GenBank/DDBJ whole genome shotgun (WGS) entry which is preliminary data.</text>
</comment>
<reference evidence="5 6" key="1">
    <citation type="submission" date="2020-07" db="EMBL/GenBank/DDBJ databases">
        <title>Novel species isolated from subtropical streams in China.</title>
        <authorList>
            <person name="Lu H."/>
        </authorList>
    </citation>
    <scope>NUCLEOTIDE SEQUENCE [LARGE SCALE GENOMIC DNA]</scope>
    <source>
        <strain evidence="5 6">LX20W</strain>
    </source>
</reference>
<keyword evidence="6" id="KW-1185">Reference proteome</keyword>
<dbReference type="PANTHER" id="PTHR38033">
    <property type="entry name" value="MEMBRANE PROTEIN-RELATED"/>
    <property type="match status" value="1"/>
</dbReference>
<proteinExistence type="predicted"/>
<evidence type="ECO:0000259" key="4">
    <source>
        <dbReference type="PROSITE" id="PS51123"/>
    </source>
</evidence>
<dbReference type="InterPro" id="IPR006665">
    <property type="entry name" value="OmpA-like"/>
</dbReference>
<name>A0A7W2EUI5_9BURK</name>
<feature type="compositionally biased region" description="Low complexity" evidence="2">
    <location>
        <begin position="52"/>
        <end position="89"/>
    </location>
</feature>
<dbReference type="InterPro" id="IPR036737">
    <property type="entry name" value="OmpA-like_sf"/>
</dbReference>
<dbReference type="InterPro" id="IPR017733">
    <property type="entry name" value="OmpA-like_dom_proteobacteria"/>
</dbReference>
<dbReference type="PROSITE" id="PS51123">
    <property type="entry name" value="OMPA_2"/>
    <property type="match status" value="1"/>
</dbReference>
<accession>A0A7W2EUI5</accession>
<feature type="region of interest" description="Disordered" evidence="2">
    <location>
        <begin position="35"/>
        <end position="89"/>
    </location>
</feature>
<gene>
    <name evidence="5" type="primary">tssL</name>
    <name evidence="5" type="ORF">H3H37_17390</name>
</gene>
<evidence type="ECO:0000313" key="5">
    <source>
        <dbReference type="EMBL" id="MBA5638836.1"/>
    </source>
</evidence>
<feature type="transmembrane region" description="Helical" evidence="3">
    <location>
        <begin position="280"/>
        <end position="302"/>
    </location>
</feature>
<dbReference type="PANTHER" id="PTHR38033:SF1">
    <property type="entry name" value="DOTU FAMILY TYPE IV_VI SECRETION SYSTEM PROTEIN"/>
    <property type="match status" value="1"/>
</dbReference>
<dbReference type="GO" id="GO:0016020">
    <property type="term" value="C:membrane"/>
    <property type="evidence" value="ECO:0007669"/>
    <property type="project" value="UniProtKB-UniRule"/>
</dbReference>
<sequence>MRSRSRACARIGRLRTSTSTYCRHPPTGGYVIVSTNDPQQPSPDDERTILIPSPGGKRGAAAPAPQAPAPQAAAPSPAPADNGGAPAIPRIGGHGLNPLVAAASPLLDLVLPLRHMAAYPQVEHLRQQLVAGIKSFEQTAKAAQVPTDAIAVARYSLCTFLDETISATPWGSGGVWSSRSLLVTFHNEASGGEKFFLVLQKLCQDPGTHIDVLELMYLCLSLGLEGRYRVLDGGRGQLDILRERLLELISRQRGVVEPALSLHWQGAGGKGEALWRMLPVWVVAAIALSVLVLLHMALSFSLSRASTPVHTRLHGIAVAAWPASAAAAPLPAPAAPARVAKFLAPEIEQGLVSVSELPDRSIITLMGNGVFAPGSAEVTASFVPLLQKIGDALRPVDGKVKVVGHTDNTTGFSTRYPSNWDLSKGRAATVARMLGERAGPPERYSVEGRGDTEPVAPNDSAANRARNRRVVIMLLAPPSA</sequence>
<dbReference type="CDD" id="cd07185">
    <property type="entry name" value="OmpA_C-like"/>
    <property type="match status" value="1"/>
</dbReference>
<dbReference type="NCBIfam" id="NF038228">
    <property type="entry name" value="IcmH_DotU_IVB"/>
    <property type="match status" value="1"/>
</dbReference>
<dbReference type="Pfam" id="PF09850">
    <property type="entry name" value="DotU"/>
    <property type="match status" value="1"/>
</dbReference>
<dbReference type="Proteomes" id="UP000534388">
    <property type="component" value="Unassembled WGS sequence"/>
</dbReference>
<evidence type="ECO:0000256" key="3">
    <source>
        <dbReference type="SAM" id="Phobius"/>
    </source>
</evidence>
<feature type="region of interest" description="Disordered" evidence="2">
    <location>
        <begin position="438"/>
        <end position="459"/>
    </location>
</feature>
<dbReference type="Gene3D" id="3.30.1330.60">
    <property type="entry name" value="OmpA-like domain"/>
    <property type="match status" value="1"/>
</dbReference>
<dbReference type="NCBIfam" id="TIGR03349">
    <property type="entry name" value="IV_VI_DotU"/>
    <property type="match status" value="1"/>
</dbReference>